<evidence type="ECO:0000259" key="5">
    <source>
        <dbReference type="PROSITE" id="PS50931"/>
    </source>
</evidence>
<keyword evidence="3" id="KW-0238">DNA-binding</keyword>
<keyword evidence="7" id="KW-1185">Reference proteome</keyword>
<dbReference type="Gene3D" id="3.40.190.290">
    <property type="match status" value="1"/>
</dbReference>
<dbReference type="Gene3D" id="1.10.10.10">
    <property type="entry name" value="Winged helix-like DNA-binding domain superfamily/Winged helix DNA-binding domain"/>
    <property type="match status" value="1"/>
</dbReference>
<dbReference type="PROSITE" id="PS50931">
    <property type="entry name" value="HTH_LYSR"/>
    <property type="match status" value="1"/>
</dbReference>
<dbReference type="PANTHER" id="PTHR30419">
    <property type="entry name" value="HTH-TYPE TRANSCRIPTIONAL REGULATOR YBHD"/>
    <property type="match status" value="1"/>
</dbReference>
<dbReference type="RefSeq" id="WP_283223196.1">
    <property type="nucleotide sequence ID" value="NZ_JASGBH010000002.1"/>
</dbReference>
<keyword evidence="2" id="KW-0805">Transcription regulation</keyword>
<dbReference type="EMBL" id="JASGBH010000002">
    <property type="protein sequence ID" value="MDI9232785.1"/>
    <property type="molecule type" value="Genomic_DNA"/>
</dbReference>
<evidence type="ECO:0000256" key="1">
    <source>
        <dbReference type="ARBA" id="ARBA00009437"/>
    </source>
</evidence>
<proteinExistence type="inferred from homology"/>
<dbReference type="InterPro" id="IPR036388">
    <property type="entry name" value="WH-like_DNA-bd_sf"/>
</dbReference>
<dbReference type="Proteomes" id="UP001431902">
    <property type="component" value="Unassembled WGS sequence"/>
</dbReference>
<sequence length="295" mass="32851">MTLVQLKHLIELATSGSFSQSALKLHLTQPALSRSIKALEDELGQALFDRIGRKNELTPFGQHVVQRARVLVDEAKELRLTSLQLRKGEIGQFRVGMGSGPGAMLMTPLLMLMAKEHPQAQIDISRGSTALLVQALRERTLDALILDIRSLQPATDLKVEAMQEMKGTFMCRRQHPLAKKRSVPFEMLLNYPIASTPLSDEVARILIERFGPQGHPDKLVNLRCEEVSSLLEVVRHSDAIVLAIRESAPDLVELPVTPALNAKARFGLVTIEGRTEAPFMSKVRTLMDRVMRDRA</sequence>
<comment type="caution">
    <text evidence="6">The sequence shown here is derived from an EMBL/GenBank/DDBJ whole genome shotgun (WGS) entry which is preliminary data.</text>
</comment>
<keyword evidence="4" id="KW-0804">Transcription</keyword>
<reference evidence="6" key="1">
    <citation type="submission" date="2023-05" db="EMBL/GenBank/DDBJ databases">
        <title>Limnohabitans sp. strain HM2-2 Genome sequencing and assembly.</title>
        <authorList>
            <person name="Jung Y."/>
        </authorList>
    </citation>
    <scope>NUCLEOTIDE SEQUENCE</scope>
    <source>
        <strain evidence="6">HM2-2</strain>
    </source>
</reference>
<dbReference type="Pfam" id="PF03466">
    <property type="entry name" value="LysR_substrate"/>
    <property type="match status" value="1"/>
</dbReference>
<dbReference type="Pfam" id="PF00126">
    <property type="entry name" value="HTH_1"/>
    <property type="match status" value="1"/>
</dbReference>
<dbReference type="CDD" id="cd05466">
    <property type="entry name" value="PBP2_LTTR_substrate"/>
    <property type="match status" value="1"/>
</dbReference>
<evidence type="ECO:0000256" key="2">
    <source>
        <dbReference type="ARBA" id="ARBA00023015"/>
    </source>
</evidence>
<evidence type="ECO:0000256" key="4">
    <source>
        <dbReference type="ARBA" id="ARBA00023163"/>
    </source>
</evidence>
<dbReference type="PRINTS" id="PR00039">
    <property type="entry name" value="HTHLYSR"/>
</dbReference>
<accession>A0ABT6X3V2</accession>
<dbReference type="InterPro" id="IPR050950">
    <property type="entry name" value="HTH-type_LysR_regulators"/>
</dbReference>
<dbReference type="SUPFAM" id="SSF46785">
    <property type="entry name" value="Winged helix' DNA-binding domain"/>
    <property type="match status" value="1"/>
</dbReference>
<gene>
    <name evidence="6" type="ORF">QLQ16_02950</name>
</gene>
<name>A0ABT6X3V2_9BURK</name>
<dbReference type="InterPro" id="IPR005119">
    <property type="entry name" value="LysR_subst-bd"/>
</dbReference>
<protein>
    <submittedName>
        <fullName evidence="6">LysR family transcriptional regulator</fullName>
    </submittedName>
</protein>
<evidence type="ECO:0000256" key="3">
    <source>
        <dbReference type="ARBA" id="ARBA00023125"/>
    </source>
</evidence>
<evidence type="ECO:0000313" key="6">
    <source>
        <dbReference type="EMBL" id="MDI9232785.1"/>
    </source>
</evidence>
<feature type="domain" description="HTH lysR-type" evidence="5">
    <location>
        <begin position="1"/>
        <end position="58"/>
    </location>
</feature>
<evidence type="ECO:0000313" key="7">
    <source>
        <dbReference type="Proteomes" id="UP001431902"/>
    </source>
</evidence>
<dbReference type="PANTHER" id="PTHR30419:SF30">
    <property type="entry name" value="LYSR FAMILY TRANSCRIPTIONAL REGULATOR"/>
    <property type="match status" value="1"/>
</dbReference>
<dbReference type="SUPFAM" id="SSF53850">
    <property type="entry name" value="Periplasmic binding protein-like II"/>
    <property type="match status" value="1"/>
</dbReference>
<dbReference type="InterPro" id="IPR036390">
    <property type="entry name" value="WH_DNA-bd_sf"/>
</dbReference>
<comment type="similarity">
    <text evidence="1">Belongs to the LysR transcriptional regulatory family.</text>
</comment>
<dbReference type="InterPro" id="IPR000847">
    <property type="entry name" value="LysR_HTH_N"/>
</dbReference>
<organism evidence="6 7">
    <name type="scientific">Limnohabitans lacus</name>
    <dbReference type="NCBI Taxonomy" id="3045173"/>
    <lineage>
        <taxon>Bacteria</taxon>
        <taxon>Pseudomonadati</taxon>
        <taxon>Pseudomonadota</taxon>
        <taxon>Betaproteobacteria</taxon>
        <taxon>Burkholderiales</taxon>
        <taxon>Comamonadaceae</taxon>
        <taxon>Limnohabitans</taxon>
    </lineage>
</organism>